<protein>
    <submittedName>
        <fullName evidence="1">Uncharacterized protein</fullName>
    </submittedName>
</protein>
<organism evidence="1 2">
    <name type="scientific">Sporomusa silvacetica DSM 10669</name>
    <dbReference type="NCBI Taxonomy" id="1123289"/>
    <lineage>
        <taxon>Bacteria</taxon>
        <taxon>Bacillati</taxon>
        <taxon>Bacillota</taxon>
        <taxon>Negativicutes</taxon>
        <taxon>Selenomonadales</taxon>
        <taxon>Sporomusaceae</taxon>
        <taxon>Sporomusa</taxon>
    </lineage>
</organism>
<evidence type="ECO:0000313" key="2">
    <source>
        <dbReference type="Proteomes" id="UP000216752"/>
    </source>
</evidence>
<evidence type="ECO:0000313" key="1">
    <source>
        <dbReference type="EMBL" id="XFO65423.1"/>
    </source>
</evidence>
<name>A0ABZ3IJ38_9FIRM</name>
<dbReference type="EMBL" id="CP155573">
    <property type="protein sequence ID" value="XFO65423.1"/>
    <property type="molecule type" value="Genomic_DNA"/>
</dbReference>
<proteinExistence type="predicted"/>
<keyword evidence="2" id="KW-1185">Reference proteome</keyword>
<dbReference type="Proteomes" id="UP000216752">
    <property type="component" value="Chromosome"/>
</dbReference>
<sequence length="82" mass="9070">MPVYRVFINNKDTGDFVTASNPQDAYYDVSAAIPLTYKDHVELQEVVHDAGPGFPIGNHTIQASTSSTLEQELFIERPEGSE</sequence>
<accession>A0ABZ3IJ38</accession>
<dbReference type="RefSeq" id="WP_094603473.1">
    <property type="nucleotide sequence ID" value="NZ_CP155573.1"/>
</dbReference>
<reference evidence="1" key="1">
    <citation type="submission" date="2024-05" db="EMBL/GenBank/DDBJ databases">
        <title>Isolation and characterization of Sporomusa carbonis sp. nov., a carboxydotrophic hydrogenogen in the genus of Sporomusa isolated from a charcoal burning pile.</title>
        <authorList>
            <person name="Boeer T."/>
            <person name="Rosenbaum F."/>
            <person name="Eysell L."/>
            <person name="Mueller V."/>
            <person name="Daniel R."/>
            <person name="Poehlein A."/>
        </authorList>
    </citation>
    <scope>NUCLEOTIDE SEQUENCE [LARGE SCALE GENOMIC DNA]</scope>
    <source>
        <strain evidence="1">DSM 10669</strain>
    </source>
</reference>
<gene>
    <name evidence="1" type="ORF">SPSIL_015330</name>
</gene>